<evidence type="ECO:0000256" key="1">
    <source>
        <dbReference type="SAM" id="MobiDB-lite"/>
    </source>
</evidence>
<organism evidence="2 3">
    <name type="scientific">Danxiaibacter flavus</name>
    <dbReference type="NCBI Taxonomy" id="3049108"/>
    <lineage>
        <taxon>Bacteria</taxon>
        <taxon>Pseudomonadati</taxon>
        <taxon>Bacteroidota</taxon>
        <taxon>Chitinophagia</taxon>
        <taxon>Chitinophagales</taxon>
        <taxon>Chitinophagaceae</taxon>
        <taxon>Danxiaibacter</taxon>
    </lineage>
</organism>
<evidence type="ECO:0008006" key="4">
    <source>
        <dbReference type="Google" id="ProtNLM"/>
    </source>
</evidence>
<protein>
    <recommendedName>
        <fullName evidence="4">DUF4403 family protein</fullName>
    </recommendedName>
</protein>
<dbReference type="EMBL" id="JAULBC010000007">
    <property type="protein sequence ID" value="MEX6690043.1"/>
    <property type="molecule type" value="Genomic_DNA"/>
</dbReference>
<gene>
    <name evidence="2" type="ORF">QTN47_21215</name>
</gene>
<evidence type="ECO:0000313" key="3">
    <source>
        <dbReference type="Proteomes" id="UP001560573"/>
    </source>
</evidence>
<dbReference type="Proteomes" id="UP001560573">
    <property type="component" value="Unassembled WGS sequence"/>
</dbReference>
<accession>A0ABV3ZJQ3</accession>
<comment type="caution">
    <text evidence="2">The sequence shown here is derived from an EMBL/GenBank/DDBJ whole genome shotgun (WGS) entry which is preliminary data.</text>
</comment>
<reference evidence="2 3" key="1">
    <citation type="submission" date="2023-07" db="EMBL/GenBank/DDBJ databases">
        <authorList>
            <person name="Lian W.-H."/>
        </authorList>
    </citation>
    <scope>NUCLEOTIDE SEQUENCE [LARGE SCALE GENOMIC DNA]</scope>
    <source>
        <strain evidence="2 3">SYSU DXS3180</strain>
    </source>
</reference>
<evidence type="ECO:0000313" key="2">
    <source>
        <dbReference type="EMBL" id="MEX6690043.1"/>
    </source>
</evidence>
<proteinExistence type="predicted"/>
<keyword evidence="3" id="KW-1185">Reference proteome</keyword>
<feature type="compositionally biased region" description="Polar residues" evidence="1">
    <location>
        <begin position="371"/>
        <end position="389"/>
    </location>
</feature>
<name>A0ABV3ZJQ3_9BACT</name>
<feature type="region of interest" description="Disordered" evidence="1">
    <location>
        <begin position="371"/>
        <end position="392"/>
    </location>
</feature>
<sequence>MIDKVIGELETKKGKDDAESKNMQMLEELRSQIDGNDEAIMIPEQPFIADQCYYLPTASLKITATAQVTVLRSITDNSIIEAILSDLTLDTTVAIEPDTSLLLGLNYNSFSFANDELRLNVNSSCLLEGVSVVTEDRLSNIIAEISEAPKKILSAQAAASLMQEIVLPQYAIAETTTYKKIFIVTSDELQITPIISKDWIIAIDGITKEDVLVDATFEIQHNCPKQCFSQSPGNIYYGILTRPLFKLAMQALVKAPSFNNQSPVLYNVLIPDPSIVIEVPIQRSSLVKRTNTPKFSNGLLVENYIVKPSEFESFVSIPINILKAIFSIPAQLLNFKITHVKQLTELENANRDLNSAIALNDLSKKMQDVQNSINNSGRTTGDLSLSSNSENRKDTRNELMNEMNQLKVKKNLLEKLSAVPRNNLFAQDIENINNLIHQIQLTQTKIDDLRMKLMSITS</sequence>